<dbReference type="EC" id="2.7.13.3" evidence="2"/>
<dbReference type="GO" id="GO:0000155">
    <property type="term" value="F:phosphorelay sensor kinase activity"/>
    <property type="evidence" value="ECO:0007669"/>
    <property type="project" value="InterPro"/>
</dbReference>
<dbReference type="PROSITE" id="PS50110">
    <property type="entry name" value="RESPONSE_REGULATORY"/>
    <property type="match status" value="1"/>
</dbReference>
<dbReference type="AlphaFoldDB" id="A0A2A4T0C3"/>
<comment type="catalytic activity">
    <reaction evidence="1">
        <text>ATP + protein L-histidine = ADP + protein N-phospho-L-histidine.</text>
        <dbReference type="EC" id="2.7.13.3"/>
    </reaction>
</comment>
<evidence type="ECO:0000259" key="6">
    <source>
        <dbReference type="PROSITE" id="PS50110"/>
    </source>
</evidence>
<evidence type="ECO:0000256" key="3">
    <source>
        <dbReference type="ARBA" id="ARBA00022553"/>
    </source>
</evidence>
<dbReference type="Pfam" id="PF00072">
    <property type="entry name" value="Response_reg"/>
    <property type="match status" value="1"/>
</dbReference>
<evidence type="ECO:0000256" key="2">
    <source>
        <dbReference type="ARBA" id="ARBA00012438"/>
    </source>
</evidence>
<accession>A0A2A4T0C3</accession>
<feature type="domain" description="Histidine kinase" evidence="5">
    <location>
        <begin position="172"/>
        <end position="382"/>
    </location>
</feature>
<dbReference type="SMART" id="SM00388">
    <property type="entry name" value="HisKA"/>
    <property type="match status" value="1"/>
</dbReference>
<dbReference type="EMBL" id="NVSR01000080">
    <property type="protein sequence ID" value="PCI27033.1"/>
    <property type="molecule type" value="Genomic_DNA"/>
</dbReference>
<dbReference type="Pfam" id="PF00512">
    <property type="entry name" value="HisKA"/>
    <property type="match status" value="1"/>
</dbReference>
<dbReference type="InterPro" id="IPR001789">
    <property type="entry name" value="Sig_transdc_resp-reg_receiver"/>
</dbReference>
<dbReference type="CDD" id="cd00075">
    <property type="entry name" value="HATPase"/>
    <property type="match status" value="1"/>
</dbReference>
<dbReference type="InterPro" id="IPR011006">
    <property type="entry name" value="CheY-like_superfamily"/>
</dbReference>
<dbReference type="InterPro" id="IPR003594">
    <property type="entry name" value="HATPase_dom"/>
</dbReference>
<dbReference type="InterPro" id="IPR036890">
    <property type="entry name" value="HATPase_C_sf"/>
</dbReference>
<reference evidence="8" key="1">
    <citation type="submission" date="2017-08" db="EMBL/GenBank/DDBJ databases">
        <title>A dynamic microbial community with high functional redundancy inhabits the cold, oxic subseafloor aquifer.</title>
        <authorList>
            <person name="Tully B.J."/>
            <person name="Wheat C.G."/>
            <person name="Glazer B.T."/>
            <person name="Huber J.A."/>
        </authorList>
    </citation>
    <scope>NUCLEOTIDE SEQUENCE [LARGE SCALE GENOMIC DNA]</scope>
</reference>
<dbReference type="InterPro" id="IPR005467">
    <property type="entry name" value="His_kinase_dom"/>
</dbReference>
<dbReference type="SUPFAM" id="SSF52172">
    <property type="entry name" value="CheY-like"/>
    <property type="match status" value="1"/>
</dbReference>
<evidence type="ECO:0000256" key="1">
    <source>
        <dbReference type="ARBA" id="ARBA00000085"/>
    </source>
</evidence>
<gene>
    <name evidence="7" type="ORF">COB67_09585</name>
</gene>
<evidence type="ECO:0000259" key="5">
    <source>
        <dbReference type="PROSITE" id="PS50109"/>
    </source>
</evidence>
<feature type="domain" description="Response regulatory" evidence="6">
    <location>
        <begin position="10"/>
        <end position="125"/>
    </location>
</feature>
<dbReference type="Gene3D" id="3.40.50.2300">
    <property type="match status" value="1"/>
</dbReference>
<comment type="caution">
    <text evidence="7">The sequence shown here is derived from an EMBL/GenBank/DDBJ whole genome shotgun (WGS) entry which is preliminary data.</text>
</comment>
<feature type="modified residue" description="4-aspartylphosphate" evidence="4">
    <location>
        <position position="58"/>
    </location>
</feature>
<sequence length="383" mass="43470">MKQKTKKLKTILVVDDEPANLDILVDTLSQNYEVMVAVNGSNALEIVAEQQPDMILLDIMMPDIDGFQVCTMLKADAISRDIPVIFITAKTDVESILKGFQLGGFDYVTKPFIIGELLARIKNCLQIRQYQSYLRNIIKQKALGLKTVQASLEQAYRELSHLDHYKDEIIETVSHALRTPLTSILGYAEVLQDIELDQESREFSQMIMEESERLEERINLIMDLSTLKKDKKELRIGTTNFQKVLADARRKLEASHSPLQQLHWSQNDFNLEIDSERITQALVLILENACKFSQEGKILIDVNKNQEDCLVTVRDFGMGIPEDILPKVFDKFYQYRPEGTEITGIGLGLSVAKKIIECHGGKIWIEDMGDGVQVSLILPLLSK</sequence>
<dbReference type="InterPro" id="IPR003661">
    <property type="entry name" value="HisK_dim/P_dom"/>
</dbReference>
<organism evidence="7 8">
    <name type="scientific">SAR324 cluster bacterium</name>
    <dbReference type="NCBI Taxonomy" id="2024889"/>
    <lineage>
        <taxon>Bacteria</taxon>
        <taxon>Deltaproteobacteria</taxon>
        <taxon>SAR324 cluster</taxon>
    </lineage>
</organism>
<dbReference type="Gene3D" id="3.30.565.10">
    <property type="entry name" value="Histidine kinase-like ATPase, C-terminal domain"/>
    <property type="match status" value="1"/>
</dbReference>
<dbReference type="Proteomes" id="UP000218113">
    <property type="component" value="Unassembled WGS sequence"/>
</dbReference>
<proteinExistence type="predicted"/>
<dbReference type="SUPFAM" id="SSF47384">
    <property type="entry name" value="Homodimeric domain of signal transducing histidine kinase"/>
    <property type="match status" value="1"/>
</dbReference>
<dbReference type="PANTHER" id="PTHR43547:SF2">
    <property type="entry name" value="HYBRID SIGNAL TRANSDUCTION HISTIDINE KINASE C"/>
    <property type="match status" value="1"/>
</dbReference>
<keyword evidence="3 4" id="KW-0597">Phosphoprotein</keyword>
<dbReference type="PRINTS" id="PR00344">
    <property type="entry name" value="BCTRLSENSOR"/>
</dbReference>
<dbReference type="PANTHER" id="PTHR43547">
    <property type="entry name" value="TWO-COMPONENT HISTIDINE KINASE"/>
    <property type="match status" value="1"/>
</dbReference>
<evidence type="ECO:0000256" key="4">
    <source>
        <dbReference type="PROSITE-ProRule" id="PRU00169"/>
    </source>
</evidence>
<dbReference type="Gene3D" id="1.10.287.130">
    <property type="match status" value="1"/>
</dbReference>
<dbReference type="SUPFAM" id="SSF55874">
    <property type="entry name" value="ATPase domain of HSP90 chaperone/DNA topoisomerase II/histidine kinase"/>
    <property type="match status" value="1"/>
</dbReference>
<dbReference type="CDD" id="cd19920">
    <property type="entry name" value="REC_PA4781-like"/>
    <property type="match status" value="1"/>
</dbReference>
<evidence type="ECO:0000313" key="8">
    <source>
        <dbReference type="Proteomes" id="UP000218113"/>
    </source>
</evidence>
<dbReference type="PROSITE" id="PS50109">
    <property type="entry name" value="HIS_KIN"/>
    <property type="match status" value="1"/>
</dbReference>
<dbReference type="CDD" id="cd00082">
    <property type="entry name" value="HisKA"/>
    <property type="match status" value="1"/>
</dbReference>
<dbReference type="Pfam" id="PF02518">
    <property type="entry name" value="HATPase_c"/>
    <property type="match status" value="1"/>
</dbReference>
<evidence type="ECO:0000313" key="7">
    <source>
        <dbReference type="EMBL" id="PCI27033.1"/>
    </source>
</evidence>
<protein>
    <recommendedName>
        <fullName evidence="2">histidine kinase</fullName>
        <ecNumber evidence="2">2.7.13.3</ecNumber>
    </recommendedName>
</protein>
<dbReference type="SMART" id="SM00387">
    <property type="entry name" value="HATPase_c"/>
    <property type="match status" value="1"/>
</dbReference>
<dbReference type="InterPro" id="IPR036097">
    <property type="entry name" value="HisK_dim/P_sf"/>
</dbReference>
<dbReference type="SMART" id="SM00448">
    <property type="entry name" value="REC"/>
    <property type="match status" value="1"/>
</dbReference>
<dbReference type="InterPro" id="IPR004358">
    <property type="entry name" value="Sig_transdc_His_kin-like_C"/>
</dbReference>
<name>A0A2A4T0C3_9DELT</name>